<evidence type="ECO:0000313" key="2">
    <source>
        <dbReference type="Proteomes" id="UP000291117"/>
    </source>
</evidence>
<dbReference type="AlphaFoldDB" id="A0A4R0NIN0"/>
<dbReference type="InterPro" id="IPR056734">
    <property type="entry name" value="NANM"/>
</dbReference>
<dbReference type="Proteomes" id="UP000291117">
    <property type="component" value="Unassembled WGS sequence"/>
</dbReference>
<protein>
    <submittedName>
        <fullName evidence="1">Galactose oxidase</fullName>
    </submittedName>
</protein>
<dbReference type="Pfam" id="PF24996">
    <property type="entry name" value="NANM"/>
    <property type="match status" value="1"/>
</dbReference>
<proteinExistence type="predicted"/>
<accession>A0A4R0NIN0</accession>
<dbReference type="InterPro" id="IPR015915">
    <property type="entry name" value="Kelch-typ_b-propeller"/>
</dbReference>
<evidence type="ECO:0000313" key="1">
    <source>
        <dbReference type="EMBL" id="TCC98694.1"/>
    </source>
</evidence>
<organism evidence="1 2">
    <name type="scientific">Pedobacter hiemivivus</name>
    <dbReference type="NCBI Taxonomy" id="2530454"/>
    <lineage>
        <taxon>Bacteria</taxon>
        <taxon>Pseudomonadati</taxon>
        <taxon>Bacteroidota</taxon>
        <taxon>Sphingobacteriia</taxon>
        <taxon>Sphingobacteriales</taxon>
        <taxon>Sphingobacteriaceae</taxon>
        <taxon>Pedobacter</taxon>
    </lineage>
</organism>
<dbReference type="Gene3D" id="2.120.10.80">
    <property type="entry name" value="Kelch-type beta propeller"/>
    <property type="match status" value="1"/>
</dbReference>
<keyword evidence="2" id="KW-1185">Reference proteome</keyword>
<gene>
    <name evidence="1" type="ORF">EZ444_05295</name>
</gene>
<dbReference type="OrthoDB" id="9803597at2"/>
<dbReference type="SUPFAM" id="SSF117281">
    <property type="entry name" value="Kelch motif"/>
    <property type="match status" value="1"/>
</dbReference>
<sequence>MYKYFFLFFYIMLITAPVFSQEIKDPSVEWIVAASLQNVEGNISLGFAGAINAVHNNVLIVAGGANFPDKMPWDGGRKYYSSEIHVLQKSINGFHWNKQVTEVLPEPIAYCGNTSTPAGVVYAGGENDKVLSNKAYKLNWDNHRNKVTVVQLPNLPIAVTNMALTSIGDVVYAVGGDLQKKSSNAFFSLDLNQQNPEWKVLPNLPIGLGNAVVVVQKDRLGTNIFVIGGRTKTASGISDLHATTYVYNVSRQNWQELAPISDGKNVTNFSAGAGVGIGDRWILITGGDNGKTFHKIENYLAQIAQTDDVELKARLIKEKNEISIHHRGFYRGMLLYNTMTNEWSKIADLPFPAQVTTTATMWNGNIVLSNGGVKPGIRTPNVMLGVIK</sequence>
<dbReference type="EMBL" id="SJSM01000002">
    <property type="protein sequence ID" value="TCC98694.1"/>
    <property type="molecule type" value="Genomic_DNA"/>
</dbReference>
<comment type="caution">
    <text evidence="1">The sequence shown here is derived from an EMBL/GenBank/DDBJ whole genome shotgun (WGS) entry which is preliminary data.</text>
</comment>
<reference evidence="1 2" key="1">
    <citation type="submission" date="2019-02" db="EMBL/GenBank/DDBJ databases">
        <title>Pedobacter sp. RP-3-8 sp. nov., isolated from Arctic soil.</title>
        <authorList>
            <person name="Dahal R.H."/>
        </authorList>
    </citation>
    <scope>NUCLEOTIDE SEQUENCE [LARGE SCALE GENOMIC DNA]</scope>
    <source>
        <strain evidence="1 2">RP-3-8</strain>
    </source>
</reference>
<name>A0A4R0NIN0_9SPHI</name>
<dbReference type="PANTHER" id="PTHR45632">
    <property type="entry name" value="LD33804P"/>
    <property type="match status" value="1"/>
</dbReference>